<dbReference type="InterPro" id="IPR000683">
    <property type="entry name" value="Gfo/Idh/MocA-like_OxRdtase_N"/>
</dbReference>
<protein>
    <submittedName>
        <fullName evidence="3">Dehydrogenase</fullName>
    </submittedName>
</protein>
<dbReference type="Pfam" id="PF01408">
    <property type="entry name" value="GFO_IDH_MocA"/>
    <property type="match status" value="1"/>
</dbReference>
<dbReference type="Pfam" id="PF22725">
    <property type="entry name" value="GFO_IDH_MocA_C3"/>
    <property type="match status" value="1"/>
</dbReference>
<evidence type="ECO:0000313" key="3">
    <source>
        <dbReference type="EMBL" id="PWJ72093.1"/>
    </source>
</evidence>
<dbReference type="AlphaFoldDB" id="A0AB73SXJ8"/>
<keyword evidence="4" id="KW-1185">Reference proteome</keyword>
<dbReference type="PANTHER" id="PTHR43249:SF1">
    <property type="entry name" value="D-GLUCOSIDE 3-DEHYDROGENASE"/>
    <property type="match status" value="1"/>
</dbReference>
<sequence length="391" mass="43657">MKEDEKETVKSKSDEEEIIKTMDIVRYGIAGMGSIGMMHADKLLSGSIPGGILCAVCTGHTEKLQSFKEKYPDVRICGSYREMLSYVDAVLIATPHPLHPQMAIEAFGAGKHVLIEKPAGADTKHVRLMNKAAADSGKVFAIMYNMRMNPLYKKVRELVRSGELGALKRITWLVTDWYRSQAYYDTGTWRATWEGEGGGVLMNQAVHNLDLLQWITGMPDSVQAFMQYGAGHNIQVEDDVTAYLQFPGGATGLFVTATHEVPGTNRLEIAGDRGKLVAENNEIIFYRNRISEREFNIINTDPFAKPENWRCHVPVKEGGDGHAGILREFTDAILYGKRLTAPGEDGILGLTLANAMYLSAAQGKQVDLKTWDDDEYYELLRGRIEKEKYLK</sequence>
<dbReference type="PANTHER" id="PTHR43249">
    <property type="entry name" value="UDP-N-ACETYL-2-AMINO-2-DEOXY-D-GLUCURONATE OXIDASE"/>
    <property type="match status" value="1"/>
</dbReference>
<dbReference type="InterPro" id="IPR052515">
    <property type="entry name" value="Gfo/Idh/MocA_Oxidoreductase"/>
</dbReference>
<dbReference type="EMBL" id="QGGY01000022">
    <property type="protein sequence ID" value="PWJ72093.1"/>
    <property type="molecule type" value="Genomic_DNA"/>
</dbReference>
<dbReference type="Proteomes" id="UP000245412">
    <property type="component" value="Unassembled WGS sequence"/>
</dbReference>
<evidence type="ECO:0000259" key="2">
    <source>
        <dbReference type="Pfam" id="PF22725"/>
    </source>
</evidence>
<dbReference type="SUPFAM" id="SSF55347">
    <property type="entry name" value="Glyceraldehyde-3-phosphate dehydrogenase-like, C-terminal domain"/>
    <property type="match status" value="1"/>
</dbReference>
<dbReference type="GO" id="GO:0000166">
    <property type="term" value="F:nucleotide binding"/>
    <property type="evidence" value="ECO:0007669"/>
    <property type="project" value="InterPro"/>
</dbReference>
<evidence type="ECO:0000259" key="1">
    <source>
        <dbReference type="Pfam" id="PF01408"/>
    </source>
</evidence>
<reference evidence="3 4" key="1">
    <citation type="submission" date="2018-05" db="EMBL/GenBank/DDBJ databases">
        <authorList>
            <person name="Goeker M."/>
            <person name="Huntemann M."/>
            <person name="Clum A."/>
            <person name="Pillay M."/>
            <person name="Palaniappan K."/>
            <person name="Varghese N."/>
            <person name="Mikhailova N."/>
            <person name="Stamatis D."/>
            <person name="Reddy T."/>
            <person name="Daum C."/>
            <person name="Shapiro N."/>
            <person name="Ivanova N."/>
            <person name="Kyrpides N."/>
            <person name="Woyke T."/>
        </authorList>
    </citation>
    <scope>NUCLEOTIDE SEQUENCE [LARGE SCALE GENOMIC DNA]</scope>
    <source>
        <strain evidence="3 4">DSM 26524</strain>
    </source>
</reference>
<organism evidence="3 4">
    <name type="scientific">Murimonas intestini</name>
    <dbReference type="NCBI Taxonomy" id="1337051"/>
    <lineage>
        <taxon>Bacteria</taxon>
        <taxon>Bacillati</taxon>
        <taxon>Bacillota</taxon>
        <taxon>Clostridia</taxon>
        <taxon>Lachnospirales</taxon>
        <taxon>Lachnospiraceae</taxon>
        <taxon>Murimonas</taxon>
    </lineage>
</organism>
<name>A0AB73SXJ8_9FIRM</name>
<dbReference type="SUPFAM" id="SSF51735">
    <property type="entry name" value="NAD(P)-binding Rossmann-fold domains"/>
    <property type="match status" value="1"/>
</dbReference>
<accession>A0AB73SXJ8</accession>
<dbReference type="RefSeq" id="WP_257525033.1">
    <property type="nucleotide sequence ID" value="NZ_JANKBJ010000024.1"/>
</dbReference>
<dbReference type="InterPro" id="IPR036291">
    <property type="entry name" value="NAD(P)-bd_dom_sf"/>
</dbReference>
<evidence type="ECO:0000313" key="4">
    <source>
        <dbReference type="Proteomes" id="UP000245412"/>
    </source>
</evidence>
<dbReference type="Gene3D" id="3.30.360.10">
    <property type="entry name" value="Dihydrodipicolinate Reductase, domain 2"/>
    <property type="match status" value="1"/>
</dbReference>
<comment type="caution">
    <text evidence="3">The sequence shown here is derived from an EMBL/GenBank/DDBJ whole genome shotgun (WGS) entry which is preliminary data.</text>
</comment>
<feature type="domain" description="Gfo/Idh/MocA-like oxidoreductase N-terminal" evidence="1">
    <location>
        <begin position="25"/>
        <end position="142"/>
    </location>
</feature>
<gene>
    <name evidence="3" type="ORF">C7383_1227</name>
</gene>
<dbReference type="Gene3D" id="3.40.50.720">
    <property type="entry name" value="NAD(P)-binding Rossmann-like Domain"/>
    <property type="match status" value="1"/>
</dbReference>
<feature type="domain" description="GFO/IDH/MocA-like oxidoreductase" evidence="2">
    <location>
        <begin position="152"/>
        <end position="276"/>
    </location>
</feature>
<proteinExistence type="predicted"/>
<dbReference type="InterPro" id="IPR055170">
    <property type="entry name" value="GFO_IDH_MocA-like_dom"/>
</dbReference>